<dbReference type="SMART" id="SM00136">
    <property type="entry name" value="LamNT"/>
    <property type="match status" value="1"/>
</dbReference>
<name>A0A1A6GSH9_NEOLE</name>
<organism evidence="5 6">
    <name type="scientific">Neotoma lepida</name>
    <name type="common">Desert woodrat</name>
    <dbReference type="NCBI Taxonomy" id="56216"/>
    <lineage>
        <taxon>Eukaryota</taxon>
        <taxon>Metazoa</taxon>
        <taxon>Chordata</taxon>
        <taxon>Craniata</taxon>
        <taxon>Vertebrata</taxon>
        <taxon>Euteleostomi</taxon>
        <taxon>Mammalia</taxon>
        <taxon>Eutheria</taxon>
        <taxon>Euarchontoglires</taxon>
        <taxon>Glires</taxon>
        <taxon>Rodentia</taxon>
        <taxon>Myomorpha</taxon>
        <taxon>Muroidea</taxon>
        <taxon>Cricetidae</taxon>
        <taxon>Neotominae</taxon>
        <taxon>Neotoma</taxon>
    </lineage>
</organism>
<keyword evidence="2" id="KW-0424">Laminin EGF-like domain</keyword>
<dbReference type="OrthoDB" id="430826at2759"/>
<evidence type="ECO:0000256" key="2">
    <source>
        <dbReference type="ARBA" id="ARBA00023292"/>
    </source>
</evidence>
<proteinExistence type="predicted"/>
<accession>A0A1A6GSH9</accession>
<comment type="caution">
    <text evidence="5">The sequence shown here is derived from an EMBL/GenBank/DDBJ whole genome shotgun (WGS) entry which is preliminary data.</text>
</comment>
<keyword evidence="1" id="KW-1015">Disulfide bond</keyword>
<protein>
    <recommendedName>
        <fullName evidence="4">Laminin N-terminal domain-containing protein</fullName>
    </recommendedName>
</protein>
<evidence type="ECO:0000259" key="4">
    <source>
        <dbReference type="PROSITE" id="PS51117"/>
    </source>
</evidence>
<dbReference type="AlphaFoldDB" id="A0A1A6GSH9"/>
<feature type="chain" id="PRO_5008345835" description="Laminin N-terminal domain-containing protein" evidence="3">
    <location>
        <begin position="35"/>
        <end position="148"/>
    </location>
</feature>
<dbReference type="PANTHER" id="PTHR10574:SF240">
    <property type="entry name" value="LAMININ SUBUNIT GAMMA-3"/>
    <property type="match status" value="1"/>
</dbReference>
<dbReference type="Gene3D" id="2.60.120.260">
    <property type="entry name" value="Galactose-binding domain-like"/>
    <property type="match status" value="1"/>
</dbReference>
<keyword evidence="3" id="KW-0732">Signal</keyword>
<evidence type="ECO:0000313" key="5">
    <source>
        <dbReference type="EMBL" id="OBS69278.1"/>
    </source>
</evidence>
<dbReference type="GO" id="GO:0009887">
    <property type="term" value="P:animal organ morphogenesis"/>
    <property type="evidence" value="ECO:0007669"/>
    <property type="project" value="TreeGrafter"/>
</dbReference>
<dbReference type="GO" id="GO:0005604">
    <property type="term" value="C:basement membrane"/>
    <property type="evidence" value="ECO:0007669"/>
    <property type="project" value="TreeGrafter"/>
</dbReference>
<feature type="signal peptide" evidence="3">
    <location>
        <begin position="1"/>
        <end position="34"/>
    </location>
</feature>
<dbReference type="STRING" id="56216.A0A1A6GSH9"/>
<evidence type="ECO:0000313" key="6">
    <source>
        <dbReference type="Proteomes" id="UP000092124"/>
    </source>
</evidence>
<dbReference type="EMBL" id="LZPO01073204">
    <property type="protein sequence ID" value="OBS69278.1"/>
    <property type="molecule type" value="Genomic_DNA"/>
</dbReference>
<reference evidence="5 6" key="1">
    <citation type="submission" date="2016-06" db="EMBL/GenBank/DDBJ databases">
        <title>The Draft Genome Sequence and Annotation of the Desert Woodrat Neotoma lepida.</title>
        <authorList>
            <person name="Campbell M."/>
            <person name="Oakeson K.F."/>
            <person name="Yandell M."/>
            <person name="Halpert J.R."/>
            <person name="Dearing D."/>
        </authorList>
    </citation>
    <scope>NUCLEOTIDE SEQUENCE [LARGE SCALE GENOMIC DNA]</scope>
    <source>
        <strain evidence="5">417</strain>
        <tissue evidence="5">Liver</tissue>
    </source>
</reference>
<keyword evidence="6" id="KW-1185">Reference proteome</keyword>
<dbReference type="GO" id="GO:0009888">
    <property type="term" value="P:tissue development"/>
    <property type="evidence" value="ECO:0007669"/>
    <property type="project" value="TreeGrafter"/>
</dbReference>
<feature type="domain" description="Laminin N-terminal" evidence="4">
    <location>
        <begin position="46"/>
        <end position="148"/>
    </location>
</feature>
<dbReference type="PROSITE" id="PS51117">
    <property type="entry name" value="LAMININ_NTER"/>
    <property type="match status" value="1"/>
</dbReference>
<dbReference type="Proteomes" id="UP000092124">
    <property type="component" value="Unassembled WGS sequence"/>
</dbReference>
<dbReference type="InterPro" id="IPR008211">
    <property type="entry name" value="Laminin_N"/>
</dbReference>
<evidence type="ECO:0000256" key="3">
    <source>
        <dbReference type="SAM" id="SignalP"/>
    </source>
</evidence>
<dbReference type="GO" id="GO:0007411">
    <property type="term" value="P:axon guidance"/>
    <property type="evidence" value="ECO:0007669"/>
    <property type="project" value="TreeGrafter"/>
</dbReference>
<sequence length="148" mass="15640">MAVSGVLSRLATVASVALVSLVALVMLEAHCAAGAGMGSCYDDAGRAQRCLPEFENAAFGRRAEASHTCGRPPEDFCPHVGAPGAGPQCQRCDDADPRLRHDASYLTDFHSPDDSTWWQSPSMAFGVQYPTSVNLTLRLGIQSSLAVS</sequence>
<dbReference type="PANTHER" id="PTHR10574">
    <property type="entry name" value="NETRIN/LAMININ-RELATED"/>
    <property type="match status" value="1"/>
</dbReference>
<gene>
    <name evidence="5" type="ORF">A6R68_02188</name>
</gene>
<evidence type="ECO:0000256" key="1">
    <source>
        <dbReference type="ARBA" id="ARBA00023157"/>
    </source>
</evidence>
<dbReference type="InterPro" id="IPR050440">
    <property type="entry name" value="Laminin/Netrin_ECM"/>
</dbReference>
<dbReference type="Pfam" id="PF00055">
    <property type="entry name" value="Laminin_N"/>
    <property type="match status" value="1"/>
</dbReference>